<feature type="domain" description="DUF6916" evidence="1">
    <location>
        <begin position="5"/>
        <end position="96"/>
    </location>
</feature>
<dbReference type="KEGG" id="ppd:Ppro_0052"/>
<accession>A1AK22</accession>
<dbReference type="RefSeq" id="WP_011734007.1">
    <property type="nucleotide sequence ID" value="NC_008609.1"/>
</dbReference>
<evidence type="ECO:0000313" key="3">
    <source>
        <dbReference type="Proteomes" id="UP000006732"/>
    </source>
</evidence>
<dbReference type="Proteomes" id="UP000006732">
    <property type="component" value="Chromosome"/>
</dbReference>
<keyword evidence="3" id="KW-1185">Reference proteome</keyword>
<dbReference type="HOGENOM" id="CLU_2288870_0_0_7"/>
<dbReference type="InterPro" id="IPR054209">
    <property type="entry name" value="DUF6916"/>
</dbReference>
<gene>
    <name evidence="2" type="ordered locus">Ppro_0052</name>
</gene>
<evidence type="ECO:0000259" key="1">
    <source>
        <dbReference type="Pfam" id="PF21880"/>
    </source>
</evidence>
<dbReference type="Pfam" id="PF21880">
    <property type="entry name" value="DUF6916"/>
    <property type="match status" value="1"/>
</dbReference>
<dbReference type="AlphaFoldDB" id="A1AK22"/>
<evidence type="ECO:0000313" key="2">
    <source>
        <dbReference type="EMBL" id="ABK97692.1"/>
    </source>
</evidence>
<organism evidence="2 3">
    <name type="scientific">Pelobacter propionicus (strain DSM 2379 / NBRC 103807 / OttBd1)</name>
    <dbReference type="NCBI Taxonomy" id="338966"/>
    <lineage>
        <taxon>Bacteria</taxon>
        <taxon>Pseudomonadati</taxon>
        <taxon>Thermodesulfobacteriota</taxon>
        <taxon>Desulfuromonadia</taxon>
        <taxon>Desulfuromonadales</taxon>
        <taxon>Desulfuromonadaceae</taxon>
        <taxon>Pelobacter</taxon>
    </lineage>
</organism>
<reference evidence="2 3" key="1">
    <citation type="submission" date="2006-10" db="EMBL/GenBank/DDBJ databases">
        <title>Complete sequence of chromosome of Pelobacter propionicus DSM 2379.</title>
        <authorList>
            <consortium name="US DOE Joint Genome Institute"/>
            <person name="Copeland A."/>
            <person name="Lucas S."/>
            <person name="Lapidus A."/>
            <person name="Barry K."/>
            <person name="Detter J.C."/>
            <person name="Glavina del Rio T."/>
            <person name="Hammon N."/>
            <person name="Israni S."/>
            <person name="Dalin E."/>
            <person name="Tice H."/>
            <person name="Pitluck S."/>
            <person name="Saunders E."/>
            <person name="Brettin T."/>
            <person name="Bruce D."/>
            <person name="Han C."/>
            <person name="Tapia R."/>
            <person name="Schmutz J."/>
            <person name="Larimer F."/>
            <person name="Land M."/>
            <person name="Hauser L."/>
            <person name="Kyrpides N."/>
            <person name="Kim E."/>
            <person name="Lovley D."/>
            <person name="Richardson P."/>
        </authorList>
    </citation>
    <scope>NUCLEOTIDE SEQUENCE [LARGE SCALE GENOMIC DNA]</scope>
    <source>
        <strain evidence="3">DSM 2379 / NBRC 103807 / OttBd1</strain>
    </source>
</reference>
<name>A1AK22_PELPD</name>
<protein>
    <recommendedName>
        <fullName evidence="1">DUF6916 domain-containing protein</fullName>
    </recommendedName>
</protein>
<sequence>MKFSKTLFESLVGKIFTVHLDGNHVLELRLANISTQQTASRYESFTLNFDPPPGTPALPDDSYLMAAEGFGPELIHISATHAGTPDPNVYYYEAVFNVFLG</sequence>
<proteinExistence type="predicted"/>
<dbReference type="EMBL" id="CP000482">
    <property type="protein sequence ID" value="ABK97692.1"/>
    <property type="molecule type" value="Genomic_DNA"/>
</dbReference>